<dbReference type="OrthoDB" id="7763451at2759"/>
<proteinExistence type="predicted"/>
<dbReference type="InParanoid" id="A0A1D2VD40"/>
<dbReference type="SUPFAM" id="SSF54928">
    <property type="entry name" value="RNA-binding domain, RBD"/>
    <property type="match status" value="1"/>
</dbReference>
<feature type="region of interest" description="Disordered" evidence="2">
    <location>
        <begin position="69"/>
        <end position="101"/>
    </location>
</feature>
<sequence>MSTVLLSNVATTTTSEQLRQFVEFCGKIDTIDKINDDTYKIVFVAPEASETALLLNGVVLEGKPVSVSVSSPIQKDNTANNNNNDNLDNSNVPHSLTTSSIHPDATTVSLASQVPLQDSSKSVSNNNSQATETPTTDIAQEYKPKSTIFAEYLSNGYVLGDQALQKAIQYDSQKGYSTKFRNFLSNLDSRYHVQDKFTQERTKAITSAENAHLFEKKSKLDLTFEKYFTRAKSTTYGSRLHDFYLKGVSDIKDIHEEAKRLAQIKSAKNQ</sequence>
<dbReference type="RefSeq" id="XP_020045925.1">
    <property type="nucleotide sequence ID" value="XM_020190758.1"/>
</dbReference>
<evidence type="ECO:0000259" key="3">
    <source>
        <dbReference type="PROSITE" id="PS50102"/>
    </source>
</evidence>
<keyword evidence="5" id="KW-1185">Reference proteome</keyword>
<dbReference type="PANTHER" id="PTHR32343">
    <property type="entry name" value="SERINE/ARGININE-RICH SPLICING FACTOR"/>
    <property type="match status" value="1"/>
</dbReference>
<dbReference type="SMART" id="SM00360">
    <property type="entry name" value="RRM"/>
    <property type="match status" value="1"/>
</dbReference>
<accession>A0A1D2VD40</accession>
<dbReference type="InterPro" id="IPR012677">
    <property type="entry name" value="Nucleotide-bd_a/b_plait_sf"/>
</dbReference>
<reference evidence="5" key="1">
    <citation type="submission" date="2016-05" db="EMBL/GenBank/DDBJ databases">
        <title>Comparative genomics of biotechnologically important yeasts.</title>
        <authorList>
            <consortium name="DOE Joint Genome Institute"/>
            <person name="Riley R."/>
            <person name="Haridas S."/>
            <person name="Wolfe K.H."/>
            <person name="Lopes M.R."/>
            <person name="Hittinger C.T."/>
            <person name="Goker M."/>
            <person name="Salamov A."/>
            <person name="Wisecaver J."/>
            <person name="Long T.M."/>
            <person name="Aerts A.L."/>
            <person name="Barry K."/>
            <person name="Choi C."/>
            <person name="Clum A."/>
            <person name="Coughlan A.Y."/>
            <person name="Deshpande S."/>
            <person name="Douglass A.P."/>
            <person name="Hanson S.J."/>
            <person name="Klenk H.-P."/>
            <person name="Labutti K."/>
            <person name="Lapidus A."/>
            <person name="Lindquist E."/>
            <person name="Lipzen A."/>
            <person name="Meier-Kolthoff J.P."/>
            <person name="Ohm R.A."/>
            <person name="Otillar R.P."/>
            <person name="Pangilinan J."/>
            <person name="Peng Y."/>
            <person name="Rokas A."/>
            <person name="Rosa C.A."/>
            <person name="Scheuner C."/>
            <person name="Sibirny A.A."/>
            <person name="Slot J.C."/>
            <person name="Stielow J.B."/>
            <person name="Sun H."/>
            <person name="Kurtzman C.P."/>
            <person name="Blackwell M."/>
            <person name="Grigoriev I.V."/>
            <person name="Jeffries T.W."/>
        </authorList>
    </citation>
    <scope>NUCLEOTIDE SEQUENCE [LARGE SCALE GENOMIC DNA]</scope>
    <source>
        <strain evidence="5">DSM 1968</strain>
    </source>
</reference>
<keyword evidence="1" id="KW-0694">RNA-binding</keyword>
<dbReference type="Gene3D" id="3.30.70.330">
    <property type="match status" value="1"/>
</dbReference>
<evidence type="ECO:0000313" key="4">
    <source>
        <dbReference type="EMBL" id="ODV59618.1"/>
    </source>
</evidence>
<feature type="region of interest" description="Disordered" evidence="2">
    <location>
        <begin position="116"/>
        <end position="138"/>
    </location>
</feature>
<protein>
    <recommendedName>
        <fullName evidence="3">RRM domain-containing protein</fullName>
    </recommendedName>
</protein>
<evidence type="ECO:0000256" key="1">
    <source>
        <dbReference type="PROSITE-ProRule" id="PRU00176"/>
    </source>
</evidence>
<dbReference type="PANTHER" id="PTHR32343:SF10">
    <property type="entry name" value="RNA-BINDING REGION RNP-1 DOMAIN-CONTAINING PROTEIN"/>
    <property type="match status" value="1"/>
</dbReference>
<dbReference type="InterPro" id="IPR035979">
    <property type="entry name" value="RBD_domain_sf"/>
</dbReference>
<feature type="domain" description="RRM" evidence="3">
    <location>
        <begin position="2"/>
        <end position="72"/>
    </location>
</feature>
<dbReference type="GeneID" id="30964394"/>
<feature type="compositionally biased region" description="Low complexity" evidence="2">
    <location>
        <begin position="76"/>
        <end position="91"/>
    </location>
</feature>
<dbReference type="InterPro" id="IPR000504">
    <property type="entry name" value="RRM_dom"/>
</dbReference>
<dbReference type="GO" id="GO:0003723">
    <property type="term" value="F:RNA binding"/>
    <property type="evidence" value="ECO:0007669"/>
    <property type="project" value="UniProtKB-UniRule"/>
</dbReference>
<dbReference type="Proteomes" id="UP000095038">
    <property type="component" value="Unassembled WGS sequence"/>
</dbReference>
<name>A0A1D2VD40_9ASCO</name>
<dbReference type="PROSITE" id="PS50102">
    <property type="entry name" value="RRM"/>
    <property type="match status" value="1"/>
</dbReference>
<gene>
    <name evidence="4" type="ORF">ASCRUDRAFT_37280</name>
</gene>
<evidence type="ECO:0000313" key="5">
    <source>
        <dbReference type="Proteomes" id="UP000095038"/>
    </source>
</evidence>
<feature type="compositionally biased region" description="Polar residues" evidence="2">
    <location>
        <begin position="92"/>
        <end position="101"/>
    </location>
</feature>
<dbReference type="EMBL" id="KV454485">
    <property type="protein sequence ID" value="ODV59618.1"/>
    <property type="molecule type" value="Genomic_DNA"/>
</dbReference>
<dbReference type="STRING" id="1344418.A0A1D2VD40"/>
<dbReference type="AlphaFoldDB" id="A0A1D2VD40"/>
<evidence type="ECO:0000256" key="2">
    <source>
        <dbReference type="SAM" id="MobiDB-lite"/>
    </source>
</evidence>
<organism evidence="4 5">
    <name type="scientific">Ascoidea rubescens DSM 1968</name>
    <dbReference type="NCBI Taxonomy" id="1344418"/>
    <lineage>
        <taxon>Eukaryota</taxon>
        <taxon>Fungi</taxon>
        <taxon>Dikarya</taxon>
        <taxon>Ascomycota</taxon>
        <taxon>Saccharomycotina</taxon>
        <taxon>Saccharomycetes</taxon>
        <taxon>Ascoideaceae</taxon>
        <taxon>Ascoidea</taxon>
    </lineage>
</organism>